<dbReference type="Pfam" id="PF09524">
    <property type="entry name" value="Phg_2220_C"/>
    <property type="match status" value="1"/>
</dbReference>
<feature type="domain" description="Phage conserved hypothetical protein C-terminal" evidence="1">
    <location>
        <begin position="157"/>
        <end position="229"/>
    </location>
</feature>
<dbReference type="EMBL" id="MT141837">
    <property type="protein sequence ID" value="QJA70978.1"/>
    <property type="molecule type" value="Genomic_DNA"/>
</dbReference>
<dbReference type="AlphaFoldDB" id="A0A6M3J741"/>
<gene>
    <name evidence="3" type="ORF">MM415A03434_0007</name>
    <name evidence="2" type="ORF">MM415B00381_0003</name>
</gene>
<organism evidence="2">
    <name type="scientific">viral metagenome</name>
    <dbReference type="NCBI Taxonomy" id="1070528"/>
    <lineage>
        <taxon>unclassified sequences</taxon>
        <taxon>metagenomes</taxon>
        <taxon>organismal metagenomes</taxon>
    </lineage>
</organism>
<sequence>MAWLESHQEIDNHPKLSLLISLTKSSKNECIGILHRLWWWTLSYAENGYLGKYNPLAITTFLSIEEVFYSHLITSGWIDDDNYIHDWWDYVGRFLQVKYKHKPEKWQEIKALYDNRKNRSNNRSKNRQGVSSKNYKPNITNITDITEQNITIPYLEIITDLNSKVSKNYKPTKNTKDLINARIKEGFTFEDFQKVHSNMSAKWKHDPKMEQYLRPSTLYNASKFEGYLNTRVSLSDQGKISPLLDKSQRVFQDFIKEQGDKNAERNQI</sequence>
<evidence type="ECO:0000259" key="1">
    <source>
        <dbReference type="Pfam" id="PF09524"/>
    </source>
</evidence>
<dbReference type="InterPro" id="IPR011741">
    <property type="entry name" value="Phg_2220_C"/>
</dbReference>
<reference evidence="2" key="1">
    <citation type="submission" date="2020-03" db="EMBL/GenBank/DDBJ databases">
        <title>The deep terrestrial virosphere.</title>
        <authorList>
            <person name="Holmfeldt K."/>
            <person name="Nilsson E."/>
            <person name="Simone D."/>
            <person name="Lopez-Fernandez M."/>
            <person name="Wu X."/>
            <person name="de Brujin I."/>
            <person name="Lundin D."/>
            <person name="Andersson A."/>
            <person name="Bertilsson S."/>
            <person name="Dopson M."/>
        </authorList>
    </citation>
    <scope>NUCLEOTIDE SEQUENCE</scope>
    <source>
        <strain evidence="3">MM415A03434</strain>
        <strain evidence="2">MM415B00381</strain>
    </source>
</reference>
<accession>A0A6M3J741</accession>
<name>A0A6M3J741_9ZZZZ</name>
<dbReference type="NCBIfam" id="TIGR02220">
    <property type="entry name" value="phg_TIGR02220"/>
    <property type="match status" value="1"/>
</dbReference>
<proteinExistence type="predicted"/>
<evidence type="ECO:0000313" key="3">
    <source>
        <dbReference type="EMBL" id="QJA70978.1"/>
    </source>
</evidence>
<protein>
    <submittedName>
        <fullName evidence="2">Putative replication protein</fullName>
    </submittedName>
</protein>
<evidence type="ECO:0000313" key="2">
    <source>
        <dbReference type="EMBL" id="QJA65690.1"/>
    </source>
</evidence>
<dbReference type="EMBL" id="MT141543">
    <property type="protein sequence ID" value="QJA65690.1"/>
    <property type="molecule type" value="Genomic_DNA"/>
</dbReference>